<feature type="domain" description="Thioredoxin" evidence="9">
    <location>
        <begin position="1"/>
        <end position="105"/>
    </location>
</feature>
<sequence>MKILDKKNFEEEVLNSTDTLVVDFYSESCEPCQALMPSIVEFSEKYGDQLQFAKLDTSKARRVAIGQKILGLPVIAIYKNGEKVEELVKDDATPENVESMIQKYI</sequence>
<dbReference type="PROSITE" id="PS51352">
    <property type="entry name" value="THIOREDOXIN_2"/>
    <property type="match status" value="1"/>
</dbReference>
<gene>
    <name evidence="10" type="primary">trxA2</name>
    <name evidence="10" type="ORF">NRIC_01290</name>
</gene>
<keyword evidence="5 8" id="KW-0676">Redox-active center</keyword>
<dbReference type="PANTHER" id="PTHR45663:SF11">
    <property type="entry name" value="GEO12009P1"/>
    <property type="match status" value="1"/>
</dbReference>
<dbReference type="EMBL" id="BJCC01000001">
    <property type="protein sequence ID" value="GCF92238.1"/>
    <property type="molecule type" value="Genomic_DNA"/>
</dbReference>
<dbReference type="InterPro" id="IPR005746">
    <property type="entry name" value="Thioredoxin"/>
</dbReference>
<evidence type="ECO:0000259" key="9">
    <source>
        <dbReference type="PROSITE" id="PS51352"/>
    </source>
</evidence>
<reference evidence="11" key="1">
    <citation type="submission" date="2019-02" db="EMBL/GenBank/DDBJ databases">
        <title>Draft genome sequence of Enterococcus sp. Gos25-1.</title>
        <authorList>
            <person name="Tanaka N."/>
            <person name="Shiwa Y."/>
            <person name="Fujita N."/>
        </authorList>
    </citation>
    <scope>NUCLEOTIDE SEQUENCE [LARGE SCALE GENOMIC DNA]</scope>
    <source>
        <strain evidence="11">Gos25-1</strain>
    </source>
</reference>
<dbReference type="GO" id="GO:0015035">
    <property type="term" value="F:protein-disulfide reductase activity"/>
    <property type="evidence" value="ECO:0007669"/>
    <property type="project" value="InterPro"/>
</dbReference>
<evidence type="ECO:0000256" key="3">
    <source>
        <dbReference type="ARBA" id="ARBA00022982"/>
    </source>
</evidence>
<dbReference type="CDD" id="cd02947">
    <property type="entry name" value="TRX_family"/>
    <property type="match status" value="1"/>
</dbReference>
<comment type="caution">
    <text evidence="10">The sequence shown here is derived from an EMBL/GenBank/DDBJ whole genome shotgun (WGS) entry which is preliminary data.</text>
</comment>
<feature type="site" description="Contributes to redox potential value" evidence="7">
    <location>
        <position position="30"/>
    </location>
</feature>
<evidence type="ECO:0000256" key="8">
    <source>
        <dbReference type="PIRSR" id="PIRSR000077-4"/>
    </source>
</evidence>
<dbReference type="PIRSF" id="PIRSF000077">
    <property type="entry name" value="Thioredoxin"/>
    <property type="match status" value="1"/>
</dbReference>
<accession>A0A4P5P8H2</accession>
<dbReference type="InterPro" id="IPR036249">
    <property type="entry name" value="Thioredoxin-like_sf"/>
</dbReference>
<dbReference type="AlphaFoldDB" id="A0A4P5P8H2"/>
<evidence type="ECO:0000256" key="4">
    <source>
        <dbReference type="ARBA" id="ARBA00023157"/>
    </source>
</evidence>
<dbReference type="Pfam" id="PF00085">
    <property type="entry name" value="Thioredoxin"/>
    <property type="match status" value="1"/>
</dbReference>
<feature type="disulfide bond" description="Redox-active" evidence="8">
    <location>
        <begin position="29"/>
        <end position="32"/>
    </location>
</feature>
<dbReference type="InterPro" id="IPR013766">
    <property type="entry name" value="Thioredoxin_domain"/>
</dbReference>
<keyword evidence="4 8" id="KW-1015">Disulfide bond</keyword>
<dbReference type="PANTHER" id="PTHR45663">
    <property type="entry name" value="GEO12009P1"/>
    <property type="match status" value="1"/>
</dbReference>
<proteinExistence type="inferred from homology"/>
<evidence type="ECO:0000256" key="6">
    <source>
        <dbReference type="PIRNR" id="PIRNR000077"/>
    </source>
</evidence>
<evidence type="ECO:0000256" key="7">
    <source>
        <dbReference type="PIRSR" id="PIRSR000077-1"/>
    </source>
</evidence>
<dbReference type="NCBIfam" id="NF047697">
    <property type="entry name" value="ThioredTrxAClost"/>
    <property type="match status" value="1"/>
</dbReference>
<dbReference type="Proteomes" id="UP000290567">
    <property type="component" value="Unassembled WGS sequence"/>
</dbReference>
<organism evidence="10 11">
    <name type="scientific">Enterococcus florum</name>
    <dbReference type="NCBI Taxonomy" id="2480627"/>
    <lineage>
        <taxon>Bacteria</taxon>
        <taxon>Bacillati</taxon>
        <taxon>Bacillota</taxon>
        <taxon>Bacilli</taxon>
        <taxon>Lactobacillales</taxon>
        <taxon>Enterococcaceae</taxon>
        <taxon>Enterococcus</taxon>
    </lineage>
</organism>
<comment type="similarity">
    <text evidence="1 6">Belongs to the thioredoxin family.</text>
</comment>
<evidence type="ECO:0000256" key="5">
    <source>
        <dbReference type="ARBA" id="ARBA00023284"/>
    </source>
</evidence>
<name>A0A4P5P8H2_9ENTE</name>
<evidence type="ECO:0000313" key="10">
    <source>
        <dbReference type="EMBL" id="GCF92238.1"/>
    </source>
</evidence>
<dbReference type="SUPFAM" id="SSF52833">
    <property type="entry name" value="Thioredoxin-like"/>
    <property type="match status" value="1"/>
</dbReference>
<protein>
    <recommendedName>
        <fullName evidence="6">Thioredoxin</fullName>
    </recommendedName>
</protein>
<feature type="active site" description="Nucleophile" evidence="7">
    <location>
        <position position="29"/>
    </location>
</feature>
<keyword evidence="11" id="KW-1185">Reference proteome</keyword>
<feature type="site" description="Deprotonates C-terminal active site Cys" evidence="7">
    <location>
        <position position="23"/>
    </location>
</feature>
<dbReference type="Gene3D" id="3.40.30.10">
    <property type="entry name" value="Glutaredoxin"/>
    <property type="match status" value="1"/>
</dbReference>
<keyword evidence="3" id="KW-0249">Electron transport</keyword>
<evidence type="ECO:0000256" key="1">
    <source>
        <dbReference type="ARBA" id="ARBA00008987"/>
    </source>
</evidence>
<dbReference type="RefSeq" id="WP_146620756.1">
    <property type="nucleotide sequence ID" value="NZ_BJCC01000001.1"/>
</dbReference>
<keyword evidence="2" id="KW-0813">Transport</keyword>
<evidence type="ECO:0000313" key="11">
    <source>
        <dbReference type="Proteomes" id="UP000290567"/>
    </source>
</evidence>
<feature type="site" description="Contributes to redox potential value" evidence="7">
    <location>
        <position position="31"/>
    </location>
</feature>
<feature type="active site" description="Nucleophile" evidence="7">
    <location>
        <position position="32"/>
    </location>
</feature>
<evidence type="ECO:0000256" key="2">
    <source>
        <dbReference type="ARBA" id="ARBA00022448"/>
    </source>
</evidence>
<dbReference type="OrthoDB" id="9790390at2"/>
<dbReference type="GO" id="GO:0005737">
    <property type="term" value="C:cytoplasm"/>
    <property type="evidence" value="ECO:0007669"/>
    <property type="project" value="TreeGrafter"/>
</dbReference>